<dbReference type="Gene3D" id="3.40.50.720">
    <property type="entry name" value="NAD(P)-binding Rossmann-like Domain"/>
    <property type="match status" value="1"/>
</dbReference>
<reference evidence="3" key="3">
    <citation type="submission" date="2025-09" db="UniProtKB">
        <authorList>
            <consortium name="Ensembl"/>
        </authorList>
    </citation>
    <scope>IDENTIFICATION</scope>
</reference>
<evidence type="ECO:0000256" key="2">
    <source>
        <dbReference type="SAM" id="Phobius"/>
    </source>
</evidence>
<dbReference type="GeneTree" id="ENSGT00940000165046"/>
<sequence>MSGAASFKSCASVLVTGANRGLGLQLVDSLVRGGFCPGKIIATTRNSSATQKLQELAENHPNIHIVTLDVASQDSIERCAEEVGRLLEEEGLNCLINNAGIKLEADFHSVTAEAMIESFNTNAVAPLMITKAFLPLLKRAASRGSAGGPGIMGIQRAAVINMGSLLGSVELNWGDEAQNLRWYPYRTSKASLNMVSRCMAGDLRADGILCVAVHPGWVRTDMGGSEAPLSPEESVSSILSVIGRLSEEDHGSFLSFKGERLPCFLVLLVFGLWLITGLSLWLSDGPRLIRATFSL</sequence>
<proteinExistence type="inferred from homology"/>
<name>A0A8C6P800_NOTFU</name>
<accession>A0A8C6P800</accession>
<gene>
    <name evidence="3" type="primary">si:dkey-12e7.4</name>
</gene>
<keyword evidence="2" id="KW-0472">Membrane</keyword>
<feature type="transmembrane region" description="Helical" evidence="2">
    <location>
        <begin position="264"/>
        <end position="282"/>
    </location>
</feature>
<dbReference type="OrthoDB" id="7289984at2759"/>
<dbReference type="GO" id="GO:0016491">
    <property type="term" value="F:oxidoreductase activity"/>
    <property type="evidence" value="ECO:0007669"/>
    <property type="project" value="TreeGrafter"/>
</dbReference>
<dbReference type="CDD" id="cd05325">
    <property type="entry name" value="carb_red_sniffer_like_SDR_c"/>
    <property type="match status" value="1"/>
</dbReference>
<dbReference type="InterPro" id="IPR002347">
    <property type="entry name" value="SDR_fam"/>
</dbReference>
<dbReference type="InterPro" id="IPR036291">
    <property type="entry name" value="NAD(P)-bd_dom_sf"/>
</dbReference>
<evidence type="ECO:0000313" key="4">
    <source>
        <dbReference type="Proteomes" id="UP000694548"/>
    </source>
</evidence>
<evidence type="ECO:0000256" key="1">
    <source>
        <dbReference type="RuleBase" id="RU000363"/>
    </source>
</evidence>
<dbReference type="RefSeq" id="XP_015820702.3">
    <property type="nucleotide sequence ID" value="XM_015965216.3"/>
</dbReference>
<dbReference type="RefSeq" id="XP_015820704.3">
    <property type="nucleotide sequence ID" value="XM_015965218.3"/>
</dbReference>
<protein>
    <submittedName>
        <fullName evidence="3">Si:dkey-12e7.4</fullName>
    </submittedName>
</protein>
<keyword evidence="2" id="KW-1133">Transmembrane helix</keyword>
<dbReference type="KEGG" id="nfu:107389200"/>
<dbReference type="AlphaFoldDB" id="A0A8C6P800"/>
<comment type="similarity">
    <text evidence="1">Belongs to the short-chain dehydrogenases/reductases (SDR) family.</text>
</comment>
<dbReference type="GeneID" id="107389200"/>
<dbReference type="Ensembl" id="ENSNFUT00015041311.1">
    <property type="protein sequence ID" value="ENSNFUP00015039575.1"/>
    <property type="gene ID" value="ENSNFUG00015019069.1"/>
</dbReference>
<dbReference type="PANTHER" id="PTHR43544:SF34">
    <property type="entry name" value="SI:DKEY-12E7.4"/>
    <property type="match status" value="1"/>
</dbReference>
<dbReference type="OMA" id="GIGLEYC"/>
<dbReference type="Pfam" id="PF00106">
    <property type="entry name" value="adh_short"/>
    <property type="match status" value="1"/>
</dbReference>
<organism evidence="3 4">
    <name type="scientific">Nothobranchius furzeri</name>
    <name type="common">Turquoise killifish</name>
    <dbReference type="NCBI Taxonomy" id="105023"/>
    <lineage>
        <taxon>Eukaryota</taxon>
        <taxon>Metazoa</taxon>
        <taxon>Chordata</taxon>
        <taxon>Craniata</taxon>
        <taxon>Vertebrata</taxon>
        <taxon>Euteleostomi</taxon>
        <taxon>Actinopterygii</taxon>
        <taxon>Neopterygii</taxon>
        <taxon>Teleostei</taxon>
        <taxon>Neoteleostei</taxon>
        <taxon>Acanthomorphata</taxon>
        <taxon>Ovalentaria</taxon>
        <taxon>Atherinomorphae</taxon>
        <taxon>Cyprinodontiformes</taxon>
        <taxon>Nothobranchiidae</taxon>
        <taxon>Nothobranchius</taxon>
    </lineage>
</organism>
<dbReference type="PANTHER" id="PTHR43544">
    <property type="entry name" value="SHORT-CHAIN DEHYDROGENASE/REDUCTASE"/>
    <property type="match status" value="1"/>
</dbReference>
<keyword evidence="2" id="KW-0812">Transmembrane</keyword>
<dbReference type="SUPFAM" id="SSF51735">
    <property type="entry name" value="NAD(P)-binding Rossmann-fold domains"/>
    <property type="match status" value="1"/>
</dbReference>
<reference evidence="3" key="1">
    <citation type="submission" date="2014-08" db="EMBL/GenBank/DDBJ databases">
        <authorList>
            <person name="Senf B."/>
            <person name="Petzold A."/>
            <person name="Downie B.R."/>
            <person name="Koch P."/>
            <person name="Platzer M."/>
        </authorList>
    </citation>
    <scope>NUCLEOTIDE SEQUENCE [LARGE SCALE GENOMIC DNA]</scope>
    <source>
        <strain evidence="3">GRZ</strain>
    </source>
</reference>
<dbReference type="RefSeq" id="XP_015820703.3">
    <property type="nucleotide sequence ID" value="XM_015965217.3"/>
</dbReference>
<dbReference type="InterPro" id="IPR051468">
    <property type="entry name" value="Fungal_SecMetab_SDRs"/>
</dbReference>
<evidence type="ECO:0000313" key="3">
    <source>
        <dbReference type="Ensembl" id="ENSNFUP00015039575.1"/>
    </source>
</evidence>
<dbReference type="PRINTS" id="PR00081">
    <property type="entry name" value="GDHRDH"/>
</dbReference>
<keyword evidence="4" id="KW-1185">Reference proteome</keyword>
<dbReference type="Proteomes" id="UP000694548">
    <property type="component" value="Chromosome sgr13"/>
</dbReference>
<reference evidence="3" key="2">
    <citation type="submission" date="2025-08" db="UniProtKB">
        <authorList>
            <consortium name="Ensembl"/>
        </authorList>
    </citation>
    <scope>IDENTIFICATION</scope>
</reference>
<dbReference type="PRINTS" id="PR00080">
    <property type="entry name" value="SDRFAMILY"/>
</dbReference>
<dbReference type="GO" id="GO:0005737">
    <property type="term" value="C:cytoplasm"/>
    <property type="evidence" value="ECO:0007669"/>
    <property type="project" value="TreeGrafter"/>
</dbReference>